<feature type="domain" description="CAAX prenyl protease 2/Lysostaphin resistance protein A-like" evidence="2">
    <location>
        <begin position="60"/>
        <end position="155"/>
    </location>
</feature>
<proteinExistence type="predicted"/>
<accession>A0A1Q9GAC5</accession>
<evidence type="ECO:0000256" key="1">
    <source>
        <dbReference type="SAM" id="Phobius"/>
    </source>
</evidence>
<organism evidence="3 4">
    <name type="scientific">Photobacterium proteolyticum</name>
    <dbReference type="NCBI Taxonomy" id="1903952"/>
    <lineage>
        <taxon>Bacteria</taxon>
        <taxon>Pseudomonadati</taxon>
        <taxon>Pseudomonadota</taxon>
        <taxon>Gammaproteobacteria</taxon>
        <taxon>Vibrionales</taxon>
        <taxon>Vibrionaceae</taxon>
        <taxon>Photobacterium</taxon>
    </lineage>
</organism>
<evidence type="ECO:0000313" key="3">
    <source>
        <dbReference type="EMBL" id="OLQ71318.1"/>
    </source>
</evidence>
<dbReference type="OrthoDB" id="5814537at2"/>
<reference evidence="3 4" key="1">
    <citation type="submission" date="2016-09" db="EMBL/GenBank/DDBJ databases">
        <title>Photobacterium proteolyticum sp. nov. a protease producing bacterium isolated from ocean sediments of Laizhou Bay.</title>
        <authorList>
            <person name="Li Y."/>
        </authorList>
    </citation>
    <scope>NUCLEOTIDE SEQUENCE [LARGE SCALE GENOMIC DNA]</scope>
    <source>
        <strain evidence="3 4">13-12</strain>
    </source>
</reference>
<evidence type="ECO:0000313" key="4">
    <source>
        <dbReference type="Proteomes" id="UP000186905"/>
    </source>
</evidence>
<dbReference type="RefSeq" id="WP_075767600.1">
    <property type="nucleotide sequence ID" value="NZ_MJIL01000095.1"/>
</dbReference>
<keyword evidence="1" id="KW-1133">Transmembrane helix</keyword>
<dbReference type="InterPro" id="IPR003675">
    <property type="entry name" value="Rce1/LyrA-like_dom"/>
</dbReference>
<name>A0A1Q9GAC5_9GAMM</name>
<feature type="transmembrane region" description="Helical" evidence="1">
    <location>
        <begin position="141"/>
        <end position="165"/>
    </location>
</feature>
<dbReference type="Pfam" id="PF02517">
    <property type="entry name" value="Rce1-like"/>
    <property type="match status" value="1"/>
</dbReference>
<feature type="transmembrane region" description="Helical" evidence="1">
    <location>
        <begin position="20"/>
        <end position="42"/>
    </location>
</feature>
<protein>
    <recommendedName>
        <fullName evidence="2">CAAX prenyl protease 2/Lysostaphin resistance protein A-like domain-containing protein</fullName>
    </recommendedName>
</protein>
<feature type="transmembrane region" description="Helical" evidence="1">
    <location>
        <begin position="88"/>
        <end position="106"/>
    </location>
</feature>
<feature type="transmembrane region" description="Helical" evidence="1">
    <location>
        <begin position="62"/>
        <end position="81"/>
    </location>
</feature>
<dbReference type="GO" id="GO:0004175">
    <property type="term" value="F:endopeptidase activity"/>
    <property type="evidence" value="ECO:0007669"/>
    <property type="project" value="UniProtKB-ARBA"/>
</dbReference>
<comment type="caution">
    <text evidence="3">The sequence shown here is derived from an EMBL/GenBank/DDBJ whole genome shotgun (WGS) entry which is preliminary data.</text>
</comment>
<feature type="transmembrane region" description="Helical" evidence="1">
    <location>
        <begin position="112"/>
        <end position="129"/>
    </location>
</feature>
<gene>
    <name evidence="3" type="ORF">BIT28_03960</name>
</gene>
<evidence type="ECO:0000259" key="2">
    <source>
        <dbReference type="Pfam" id="PF02517"/>
    </source>
</evidence>
<dbReference type="EMBL" id="MJIL01000095">
    <property type="protein sequence ID" value="OLQ71318.1"/>
    <property type="molecule type" value="Genomic_DNA"/>
</dbReference>
<dbReference type="STRING" id="1903952.BIT28_03960"/>
<keyword evidence="1" id="KW-0812">Transmembrane</keyword>
<keyword evidence="4" id="KW-1185">Reference proteome</keyword>
<dbReference type="AlphaFoldDB" id="A0A1Q9GAC5"/>
<dbReference type="Proteomes" id="UP000186905">
    <property type="component" value="Unassembled WGS sequence"/>
</dbReference>
<keyword evidence="1" id="KW-0472">Membrane</keyword>
<dbReference type="GO" id="GO:0080120">
    <property type="term" value="P:CAAX-box protein maturation"/>
    <property type="evidence" value="ECO:0007669"/>
    <property type="project" value="UniProtKB-ARBA"/>
</dbReference>
<sequence length="168" mass="18701">MLEKLNSLIYSTLGLRTKPFIFRVYGLALTWGLTLVVLHHFIFIDINDVVPTPTEDEISAALFFLLVDAPITETLIFQWFIQGAFRRITGSPSFSIAGSAIVFSLVHLNNSVLNATIVIGLGFALALTYEYVRMRIGNISALILVCVAHICWNFLTILGDLSFWFGVS</sequence>